<dbReference type="GO" id="GO:0006897">
    <property type="term" value="P:endocytosis"/>
    <property type="evidence" value="ECO:0007669"/>
    <property type="project" value="TreeGrafter"/>
</dbReference>
<dbReference type="OrthoDB" id="4033880at2759"/>
<dbReference type="InterPro" id="IPR008942">
    <property type="entry name" value="ENTH_VHS"/>
</dbReference>
<feature type="compositionally biased region" description="Acidic residues" evidence="1">
    <location>
        <begin position="237"/>
        <end position="248"/>
    </location>
</feature>
<dbReference type="EMBL" id="BJWK01000010">
    <property type="protein sequence ID" value="GEM10218.1"/>
    <property type="molecule type" value="Genomic_DNA"/>
</dbReference>
<comment type="caution">
    <text evidence="3">The sequence shown here is derived from an EMBL/GenBank/DDBJ whole genome shotgun (WGS) entry which is preliminary data.</text>
</comment>
<name>A0A511KIL5_RHOTO</name>
<feature type="compositionally biased region" description="Gly residues" evidence="1">
    <location>
        <begin position="207"/>
        <end position="228"/>
    </location>
</feature>
<evidence type="ECO:0000313" key="3">
    <source>
        <dbReference type="EMBL" id="GEM10218.1"/>
    </source>
</evidence>
<dbReference type="SMART" id="SM00273">
    <property type="entry name" value="ENTH"/>
    <property type="match status" value="1"/>
</dbReference>
<reference evidence="3 4" key="1">
    <citation type="submission" date="2019-07" db="EMBL/GenBank/DDBJ databases">
        <title>Rhodotorula toruloides NBRC10032 genome sequencing.</title>
        <authorList>
            <person name="Shida Y."/>
            <person name="Takaku H."/>
            <person name="Ogasawara W."/>
            <person name="Mori K."/>
        </authorList>
    </citation>
    <scope>NUCLEOTIDE SEQUENCE [LARGE SCALE GENOMIC DNA]</scope>
    <source>
        <strain evidence="3 4">NBRC10032</strain>
    </source>
</reference>
<dbReference type="GO" id="GO:0006895">
    <property type="term" value="P:Golgi to endosome transport"/>
    <property type="evidence" value="ECO:0007669"/>
    <property type="project" value="TreeGrafter"/>
</dbReference>
<dbReference type="Proteomes" id="UP000321518">
    <property type="component" value="Unassembled WGS sequence"/>
</dbReference>
<dbReference type="FunFam" id="1.25.40.90:FF:000006">
    <property type="entry name" value="Clathrin interactor 1"/>
    <property type="match status" value="1"/>
</dbReference>
<dbReference type="GO" id="GO:0005768">
    <property type="term" value="C:endosome"/>
    <property type="evidence" value="ECO:0007669"/>
    <property type="project" value="TreeGrafter"/>
</dbReference>
<dbReference type="InterPro" id="IPR013809">
    <property type="entry name" value="ENTH"/>
</dbReference>
<dbReference type="Gene3D" id="1.25.40.90">
    <property type="match status" value="1"/>
</dbReference>
<proteinExistence type="predicted"/>
<feature type="compositionally biased region" description="Low complexity" evidence="1">
    <location>
        <begin position="330"/>
        <end position="357"/>
    </location>
</feature>
<evidence type="ECO:0000256" key="1">
    <source>
        <dbReference type="SAM" id="MobiDB-lite"/>
    </source>
</evidence>
<protein>
    <submittedName>
        <fullName evidence="3">Golgi to Endosome transporter</fullName>
    </submittedName>
</protein>
<feature type="region of interest" description="Disordered" evidence="1">
    <location>
        <begin position="488"/>
        <end position="511"/>
    </location>
</feature>
<gene>
    <name evidence="3" type="ORF">Rt10032_c10g4235</name>
</gene>
<evidence type="ECO:0000259" key="2">
    <source>
        <dbReference type="PROSITE" id="PS50942"/>
    </source>
</evidence>
<dbReference type="Pfam" id="PF01417">
    <property type="entry name" value="ENTH"/>
    <property type="match status" value="1"/>
</dbReference>
<dbReference type="AlphaFoldDB" id="A0A511KIL5"/>
<dbReference type="GO" id="GO:0005886">
    <property type="term" value="C:plasma membrane"/>
    <property type="evidence" value="ECO:0007669"/>
    <property type="project" value="TreeGrafter"/>
</dbReference>
<feature type="domain" description="ENTH" evidence="2">
    <location>
        <begin position="32"/>
        <end position="165"/>
    </location>
</feature>
<dbReference type="PANTHER" id="PTHR12276:SF45">
    <property type="entry name" value="CLATHRIN INTERACTOR 1"/>
    <property type="match status" value="1"/>
</dbReference>
<dbReference type="PANTHER" id="PTHR12276">
    <property type="entry name" value="EPSIN/ENT-RELATED"/>
    <property type="match status" value="1"/>
</dbReference>
<feature type="compositionally biased region" description="Low complexity" evidence="1">
    <location>
        <begin position="311"/>
        <end position="322"/>
    </location>
</feature>
<dbReference type="PROSITE" id="PS50942">
    <property type="entry name" value="ENTH"/>
    <property type="match status" value="1"/>
</dbReference>
<sequence>MDWLADRVETLTKQAQDLTIYDVKAAVRKAQAYAFNYTEAEARVREATSDEPWGASSTLMQEIAQDTFNFQTFNEVMPTVYARFTEKEAREWRQIYKALVLLEYLIKNGSERVVDDARSHLSLIRVLRNFHYIDENAKDQGINIRNRAKEIAELLTDLDKVRTERRKAKQNRNKYTGVSNSGTGGPSFTSSSGSRYGGFGSDSFYGGSSGGGGGGDWSSGSGRGGSGGFSDDRGQDFEEYDAGADEDLDTRRRATSPSAAAGAAASARAARTSSKAAAPPPPPPQKQAEVNLFDFDDEEDQKQPTPPPKFSATVPANAPAATADDDFDDFQSASVSASAPSAASSASPFPVAAPSAPKSHQNVFALLNPQAPSRPAPPGAPAASLSPALSSATPASTPFSQPLQARPPMQPAMSSSSFAPMAPKPATPTAASPAASSGTATKKPAGAADFSDLFDMLGSSSSTAGGANKAAGGQSLAAIAAQKRQDQLFGSGAGGKSSSSGGAGDGWDSLL</sequence>
<dbReference type="GO" id="GO:0005829">
    <property type="term" value="C:cytosol"/>
    <property type="evidence" value="ECO:0007669"/>
    <property type="project" value="GOC"/>
</dbReference>
<dbReference type="SUPFAM" id="SSF48464">
    <property type="entry name" value="ENTH/VHS domain"/>
    <property type="match status" value="1"/>
</dbReference>
<dbReference type="GO" id="GO:0030125">
    <property type="term" value="C:clathrin vesicle coat"/>
    <property type="evidence" value="ECO:0007669"/>
    <property type="project" value="TreeGrafter"/>
</dbReference>
<evidence type="ECO:0000313" key="4">
    <source>
        <dbReference type="Proteomes" id="UP000321518"/>
    </source>
</evidence>
<feature type="compositionally biased region" description="Basic residues" evidence="1">
    <location>
        <begin position="163"/>
        <end position="172"/>
    </location>
</feature>
<feature type="region of interest" description="Disordered" evidence="1">
    <location>
        <begin position="207"/>
        <end position="475"/>
    </location>
</feature>
<dbReference type="GO" id="GO:0030276">
    <property type="term" value="F:clathrin binding"/>
    <property type="evidence" value="ECO:0007669"/>
    <property type="project" value="TreeGrafter"/>
</dbReference>
<feature type="compositionally biased region" description="Low complexity" evidence="1">
    <location>
        <begin position="411"/>
        <end position="421"/>
    </location>
</feature>
<organism evidence="3 4">
    <name type="scientific">Rhodotorula toruloides</name>
    <name type="common">Yeast</name>
    <name type="synonym">Rhodosporidium toruloides</name>
    <dbReference type="NCBI Taxonomy" id="5286"/>
    <lineage>
        <taxon>Eukaryota</taxon>
        <taxon>Fungi</taxon>
        <taxon>Dikarya</taxon>
        <taxon>Basidiomycota</taxon>
        <taxon>Pucciniomycotina</taxon>
        <taxon>Microbotryomycetes</taxon>
        <taxon>Sporidiobolales</taxon>
        <taxon>Sporidiobolaceae</taxon>
        <taxon>Rhodotorula</taxon>
    </lineage>
</organism>
<dbReference type="CDD" id="cd16992">
    <property type="entry name" value="ENTH_Ent3"/>
    <property type="match status" value="1"/>
</dbReference>
<feature type="region of interest" description="Disordered" evidence="1">
    <location>
        <begin position="163"/>
        <end position="193"/>
    </location>
</feature>
<feature type="compositionally biased region" description="Low complexity" evidence="1">
    <location>
        <begin position="255"/>
        <end position="277"/>
    </location>
</feature>
<feature type="compositionally biased region" description="Low complexity" evidence="1">
    <location>
        <begin position="427"/>
        <end position="443"/>
    </location>
</feature>
<feature type="compositionally biased region" description="Low complexity" evidence="1">
    <location>
        <begin position="381"/>
        <end position="402"/>
    </location>
</feature>
<dbReference type="GO" id="GO:0005543">
    <property type="term" value="F:phospholipid binding"/>
    <property type="evidence" value="ECO:0007669"/>
    <property type="project" value="TreeGrafter"/>
</dbReference>
<accession>A0A511KIL5</accession>
<feature type="compositionally biased region" description="Gly residues" evidence="1">
    <location>
        <begin position="491"/>
        <end position="505"/>
    </location>
</feature>